<dbReference type="PANTHER" id="PTHR10744:SF1">
    <property type="entry name" value="SMALL RIBOSOMAL SUBUNIT PROTEIN US17M"/>
    <property type="match status" value="1"/>
</dbReference>
<dbReference type="GO" id="GO:0005840">
    <property type="term" value="C:ribosome"/>
    <property type="evidence" value="ECO:0007669"/>
    <property type="project" value="UniProtKB-KW"/>
</dbReference>
<keyword evidence="10" id="KW-1185">Reference proteome</keyword>
<comment type="function">
    <text evidence="6">One of the primary rRNA binding proteins, it binds specifically to the 5'-end of 16S ribosomal RNA.</text>
</comment>
<dbReference type="CDD" id="cd00364">
    <property type="entry name" value="Ribosomal_uS17"/>
    <property type="match status" value="1"/>
</dbReference>
<dbReference type="InterPro" id="IPR019979">
    <property type="entry name" value="Ribosomal_uS17_CS"/>
</dbReference>
<accession>A0ABV6C1S2</accession>
<keyword evidence="3 6" id="KW-0694">RNA-binding</keyword>
<comment type="subunit">
    <text evidence="6">Part of the 30S ribosomal subunit.</text>
</comment>
<evidence type="ECO:0000256" key="8">
    <source>
        <dbReference type="SAM" id="MobiDB-lite"/>
    </source>
</evidence>
<comment type="similarity">
    <text evidence="1 6 7">Belongs to the universal ribosomal protein uS17 family.</text>
</comment>
<dbReference type="SUPFAM" id="SSF50249">
    <property type="entry name" value="Nucleic acid-binding proteins"/>
    <property type="match status" value="1"/>
</dbReference>
<dbReference type="InterPro" id="IPR012340">
    <property type="entry name" value="NA-bd_OB-fold"/>
</dbReference>
<evidence type="ECO:0000256" key="3">
    <source>
        <dbReference type="ARBA" id="ARBA00022884"/>
    </source>
</evidence>
<dbReference type="HAMAP" id="MF_01345_B">
    <property type="entry name" value="Ribosomal_uS17_B"/>
    <property type="match status" value="1"/>
</dbReference>
<proteinExistence type="inferred from homology"/>
<organism evidence="9 10">
    <name type="scientific">Aciditerrimonas ferrireducens</name>
    <dbReference type="NCBI Taxonomy" id="667306"/>
    <lineage>
        <taxon>Bacteria</taxon>
        <taxon>Bacillati</taxon>
        <taxon>Actinomycetota</taxon>
        <taxon>Acidimicrobiia</taxon>
        <taxon>Acidimicrobiales</taxon>
        <taxon>Acidimicrobiaceae</taxon>
        <taxon>Aciditerrimonas</taxon>
    </lineage>
</organism>
<evidence type="ECO:0000313" key="10">
    <source>
        <dbReference type="Proteomes" id="UP001589788"/>
    </source>
</evidence>
<evidence type="ECO:0000256" key="2">
    <source>
        <dbReference type="ARBA" id="ARBA00022730"/>
    </source>
</evidence>
<evidence type="ECO:0000256" key="4">
    <source>
        <dbReference type="ARBA" id="ARBA00022980"/>
    </source>
</evidence>
<feature type="region of interest" description="Disordered" evidence="8">
    <location>
        <begin position="1"/>
        <end position="30"/>
    </location>
</feature>
<dbReference type="InterPro" id="IPR000266">
    <property type="entry name" value="Ribosomal_uS17"/>
</dbReference>
<dbReference type="RefSeq" id="WP_377788948.1">
    <property type="nucleotide sequence ID" value="NZ_JBHLYQ010000041.1"/>
</dbReference>
<dbReference type="EMBL" id="JBHLYQ010000041">
    <property type="protein sequence ID" value="MFC0081646.1"/>
    <property type="molecule type" value="Genomic_DNA"/>
</dbReference>
<dbReference type="PROSITE" id="PS00056">
    <property type="entry name" value="RIBOSOMAL_S17"/>
    <property type="match status" value="1"/>
</dbReference>
<evidence type="ECO:0000256" key="5">
    <source>
        <dbReference type="ARBA" id="ARBA00023274"/>
    </source>
</evidence>
<dbReference type="NCBIfam" id="TIGR03635">
    <property type="entry name" value="uS17_bact"/>
    <property type="match status" value="1"/>
</dbReference>
<sequence>MAPSATPASGTSGAPSAGRGQRKVREGTVVSDKMTRTVVVAVVERVRHPRYGKTVQRTTKLYADDQLEARVGDRVRVMETRPLSRLKRWRVTEILERAR</sequence>
<evidence type="ECO:0000256" key="6">
    <source>
        <dbReference type="HAMAP-Rule" id="MF_01345"/>
    </source>
</evidence>
<dbReference type="NCBIfam" id="NF004123">
    <property type="entry name" value="PRK05610.1"/>
    <property type="match status" value="1"/>
</dbReference>
<evidence type="ECO:0000256" key="7">
    <source>
        <dbReference type="RuleBase" id="RU003872"/>
    </source>
</evidence>
<dbReference type="Gene3D" id="2.40.50.140">
    <property type="entry name" value="Nucleic acid-binding proteins"/>
    <property type="match status" value="1"/>
</dbReference>
<keyword evidence="5 6" id="KW-0687">Ribonucleoprotein</keyword>
<gene>
    <name evidence="6 9" type="primary">rpsQ</name>
    <name evidence="9" type="ORF">ACFFRE_05735</name>
</gene>
<dbReference type="PANTHER" id="PTHR10744">
    <property type="entry name" value="40S RIBOSOMAL PROTEIN S11 FAMILY MEMBER"/>
    <property type="match status" value="1"/>
</dbReference>
<evidence type="ECO:0000313" key="9">
    <source>
        <dbReference type="EMBL" id="MFC0081646.1"/>
    </source>
</evidence>
<evidence type="ECO:0000256" key="1">
    <source>
        <dbReference type="ARBA" id="ARBA00010254"/>
    </source>
</evidence>
<comment type="caution">
    <text evidence="9">The sequence shown here is derived from an EMBL/GenBank/DDBJ whole genome shotgun (WGS) entry which is preliminary data.</text>
</comment>
<keyword evidence="2 6" id="KW-0699">rRNA-binding</keyword>
<dbReference type="PRINTS" id="PR00973">
    <property type="entry name" value="RIBOSOMALS17"/>
</dbReference>
<dbReference type="Proteomes" id="UP001589788">
    <property type="component" value="Unassembled WGS sequence"/>
</dbReference>
<reference evidence="9 10" key="1">
    <citation type="submission" date="2024-09" db="EMBL/GenBank/DDBJ databases">
        <authorList>
            <person name="Sun Q."/>
            <person name="Mori K."/>
        </authorList>
    </citation>
    <scope>NUCLEOTIDE SEQUENCE [LARGE SCALE GENOMIC DNA]</scope>
    <source>
        <strain evidence="9 10">JCM 15389</strain>
    </source>
</reference>
<dbReference type="Pfam" id="PF00366">
    <property type="entry name" value="Ribosomal_S17"/>
    <property type="match status" value="1"/>
</dbReference>
<protein>
    <recommendedName>
        <fullName evidence="6">Small ribosomal subunit protein uS17</fullName>
    </recommendedName>
</protein>
<keyword evidence="4 6" id="KW-0689">Ribosomal protein</keyword>
<name>A0ABV6C1S2_9ACTN</name>
<feature type="compositionally biased region" description="Polar residues" evidence="8">
    <location>
        <begin position="1"/>
        <end position="14"/>
    </location>
</feature>
<dbReference type="InterPro" id="IPR019984">
    <property type="entry name" value="Ribosomal_uS17_bact/chlr"/>
</dbReference>